<organism evidence="2 3">
    <name type="scientific">Neptunicoccus cionae</name>
    <dbReference type="NCBI Taxonomy" id="2035344"/>
    <lineage>
        <taxon>Bacteria</taxon>
        <taxon>Pseudomonadati</taxon>
        <taxon>Pseudomonadota</taxon>
        <taxon>Alphaproteobacteria</taxon>
        <taxon>Rhodobacterales</taxon>
        <taxon>Paracoccaceae</taxon>
        <taxon>Neptunicoccus</taxon>
    </lineage>
</organism>
<dbReference type="EMBL" id="BMKA01000003">
    <property type="protein sequence ID" value="GGA23853.1"/>
    <property type="molecule type" value="Genomic_DNA"/>
</dbReference>
<evidence type="ECO:0000313" key="3">
    <source>
        <dbReference type="Proteomes" id="UP000628017"/>
    </source>
</evidence>
<keyword evidence="3" id="KW-1185">Reference proteome</keyword>
<keyword evidence="1" id="KW-0812">Transmembrane</keyword>
<evidence type="ECO:0000313" key="2">
    <source>
        <dbReference type="EMBL" id="GGA23853.1"/>
    </source>
</evidence>
<dbReference type="RefSeq" id="WP_188675990.1">
    <property type="nucleotide sequence ID" value="NZ_BMKA01000003.1"/>
</dbReference>
<sequence length="72" mass="8211">MIRSLPKRYLYGAVAVAVLAFGLWLRWDAVRDYQADLTTDRLEQIQDARTIEYETRSDTDDALITCLRGAGC</sequence>
<dbReference type="Proteomes" id="UP000628017">
    <property type="component" value="Unassembled WGS sequence"/>
</dbReference>
<comment type="caution">
    <text evidence="2">The sequence shown here is derived from an EMBL/GenBank/DDBJ whole genome shotgun (WGS) entry which is preliminary data.</text>
</comment>
<accession>A0A916R2W4</accession>
<keyword evidence="1" id="KW-1133">Transmembrane helix</keyword>
<gene>
    <name evidence="2" type="ORF">GCM10011498_25970</name>
</gene>
<evidence type="ECO:0000256" key="1">
    <source>
        <dbReference type="SAM" id="Phobius"/>
    </source>
</evidence>
<feature type="transmembrane region" description="Helical" evidence="1">
    <location>
        <begin position="9"/>
        <end position="27"/>
    </location>
</feature>
<proteinExistence type="predicted"/>
<dbReference type="AlphaFoldDB" id="A0A916R2W4"/>
<reference evidence="2" key="1">
    <citation type="journal article" date="2014" name="Int. J. Syst. Evol. Microbiol.">
        <title>Complete genome sequence of Corynebacterium casei LMG S-19264T (=DSM 44701T), isolated from a smear-ripened cheese.</title>
        <authorList>
            <consortium name="US DOE Joint Genome Institute (JGI-PGF)"/>
            <person name="Walter F."/>
            <person name="Albersmeier A."/>
            <person name="Kalinowski J."/>
            <person name="Ruckert C."/>
        </authorList>
    </citation>
    <scope>NUCLEOTIDE SEQUENCE</scope>
    <source>
        <strain evidence="2">CGMCC 1.15880</strain>
    </source>
</reference>
<name>A0A916R2W4_9RHOB</name>
<reference evidence="2" key="2">
    <citation type="submission" date="2020-09" db="EMBL/GenBank/DDBJ databases">
        <authorList>
            <person name="Sun Q."/>
            <person name="Zhou Y."/>
        </authorList>
    </citation>
    <scope>NUCLEOTIDE SEQUENCE</scope>
    <source>
        <strain evidence="2">CGMCC 1.15880</strain>
    </source>
</reference>
<keyword evidence="1" id="KW-0472">Membrane</keyword>
<protein>
    <submittedName>
        <fullName evidence="2">Uncharacterized protein</fullName>
    </submittedName>
</protein>